<dbReference type="RefSeq" id="WP_023052939.1">
    <property type="nucleotide sequence ID" value="NZ_AWXA01000008.1"/>
</dbReference>
<evidence type="ECO:0000313" key="2">
    <source>
        <dbReference type="EMBL" id="ERT61649.1"/>
    </source>
</evidence>
<dbReference type="AlphaFoldDB" id="U7URZ3"/>
<dbReference type="PATRIC" id="fig|1111454.3.peg.530"/>
<evidence type="ECO:0000313" key="3">
    <source>
        <dbReference type="Proteomes" id="UP000017090"/>
    </source>
</evidence>
<gene>
    <name evidence="2" type="ORF">HMPREF1250_2192</name>
</gene>
<dbReference type="CDD" id="cd02230">
    <property type="entry name" value="cupin_HP0902-like"/>
    <property type="match status" value="1"/>
</dbReference>
<sequence>MKNIGKGKILTLEEVIPIKDHQTISKKLVDLSDLHILLMSLGQDTSISPEFYAEERIYLVLKGDLKFNNEKLTGKDLILFEKDKLFDIGAREKSIFLEIAINLKEEEMKNIEKGKKIKLVDYLDYVDGGIANIDLVAKEGVRLVLMAFDAGEGLKPHKAPGDALVLALEGKAKLLVGDKEIEIESGEQIVFPANVIHNVTAITRFKMMLILSIDKMNCK</sequence>
<dbReference type="SUPFAM" id="SSF51182">
    <property type="entry name" value="RmlC-like cupins"/>
    <property type="match status" value="1"/>
</dbReference>
<reference evidence="2 3" key="1">
    <citation type="submission" date="2013-09" db="EMBL/GenBank/DDBJ databases">
        <authorList>
            <person name="Durkin A.S."/>
            <person name="Haft D.R."/>
            <person name="McCorrison J."/>
            <person name="Torralba M."/>
            <person name="Gillis M."/>
            <person name="Haft D.H."/>
            <person name="Methe B."/>
            <person name="Sutton G."/>
            <person name="Nelson K.E."/>
        </authorList>
    </citation>
    <scope>NUCLEOTIDE SEQUENCE [LARGE SCALE GENOMIC DNA]</scope>
    <source>
        <strain evidence="2 3">BV3C16-1</strain>
    </source>
</reference>
<keyword evidence="3" id="KW-1185">Reference proteome</keyword>
<organism evidence="2 3">
    <name type="scientific">Megasphaera vaginalis</name>
    <name type="common">ex Srinivasan et al. 2021</name>
    <dbReference type="NCBI Taxonomy" id="1111454"/>
    <lineage>
        <taxon>Bacteria</taxon>
        <taxon>Bacillati</taxon>
        <taxon>Bacillota</taxon>
        <taxon>Negativicutes</taxon>
        <taxon>Veillonellales</taxon>
        <taxon>Veillonellaceae</taxon>
        <taxon>Megasphaera</taxon>
    </lineage>
</organism>
<dbReference type="OrthoDB" id="9793184at2"/>
<dbReference type="Proteomes" id="UP000017090">
    <property type="component" value="Unassembled WGS sequence"/>
</dbReference>
<dbReference type="eggNOG" id="COG1917">
    <property type="taxonomic scope" value="Bacteria"/>
</dbReference>
<accession>U7URZ3</accession>
<dbReference type="EMBL" id="AWXA01000008">
    <property type="protein sequence ID" value="ERT61649.1"/>
    <property type="molecule type" value="Genomic_DNA"/>
</dbReference>
<name>U7URZ3_9FIRM</name>
<dbReference type="InterPro" id="IPR011051">
    <property type="entry name" value="RmlC_Cupin_sf"/>
</dbReference>
<proteinExistence type="predicted"/>
<protein>
    <submittedName>
        <fullName evidence="2">Cupin domain protein</fullName>
    </submittedName>
</protein>
<feature type="domain" description="Cupin type-2" evidence="1">
    <location>
        <begin position="145"/>
        <end position="208"/>
    </location>
</feature>
<comment type="caution">
    <text evidence="2">The sequence shown here is derived from an EMBL/GenBank/DDBJ whole genome shotgun (WGS) entry which is preliminary data.</text>
</comment>
<dbReference type="Pfam" id="PF07883">
    <property type="entry name" value="Cupin_2"/>
    <property type="match status" value="1"/>
</dbReference>
<dbReference type="Gene3D" id="2.60.120.10">
    <property type="entry name" value="Jelly Rolls"/>
    <property type="match status" value="2"/>
</dbReference>
<evidence type="ECO:0000259" key="1">
    <source>
        <dbReference type="Pfam" id="PF07883"/>
    </source>
</evidence>
<dbReference type="PANTHER" id="PTHR37694:SF1">
    <property type="entry name" value="SLR8022 PROTEIN"/>
    <property type="match status" value="1"/>
</dbReference>
<dbReference type="STRING" id="1111454.HMPREF1250_2192"/>
<dbReference type="InterPro" id="IPR014710">
    <property type="entry name" value="RmlC-like_jellyroll"/>
</dbReference>
<dbReference type="InterPro" id="IPR013096">
    <property type="entry name" value="Cupin_2"/>
</dbReference>
<dbReference type="PANTHER" id="PTHR37694">
    <property type="entry name" value="SLR8022 PROTEIN"/>
    <property type="match status" value="1"/>
</dbReference>